<accession>A0A5B7WZU4</accession>
<evidence type="ECO:0000313" key="7">
    <source>
        <dbReference type="EMBL" id="QCY67928.1"/>
    </source>
</evidence>
<reference evidence="7 8" key="1">
    <citation type="submission" date="2019-06" db="EMBL/GenBank/DDBJ databases">
        <title>Complete genome sequence of Antarcticibacterium flavum KCTC 52984T from an Antarctic marine sediment.</title>
        <authorList>
            <person name="Lee Y.M."/>
            <person name="Shin S.C."/>
        </authorList>
    </citation>
    <scope>NUCLEOTIDE SEQUENCE [LARGE SCALE GENOMIC DNA]</scope>
    <source>
        <strain evidence="7 8">KCTC 52984</strain>
    </source>
</reference>
<name>A0A5B7WZU4_9FLAO</name>
<dbReference type="AlphaFoldDB" id="A0A5B7WZU4"/>
<dbReference type="OrthoDB" id="9797028at2"/>
<feature type="transmembrane region" description="Helical" evidence="6">
    <location>
        <begin position="212"/>
        <end position="235"/>
    </location>
</feature>
<feature type="transmembrane region" description="Helical" evidence="6">
    <location>
        <begin position="30"/>
        <end position="53"/>
    </location>
</feature>
<protein>
    <submittedName>
        <fullName evidence="7">YihY/virulence factor BrkB family protein</fullName>
    </submittedName>
</protein>
<dbReference type="PANTHER" id="PTHR30213:SF1">
    <property type="entry name" value="INNER MEMBRANE PROTEIN YHJD"/>
    <property type="match status" value="1"/>
</dbReference>
<dbReference type="InterPro" id="IPR017039">
    <property type="entry name" value="Virul_fac_BrkB"/>
</dbReference>
<organism evidence="7 8">
    <name type="scientific">Antarcticibacterium flavum</name>
    <dbReference type="NCBI Taxonomy" id="2058175"/>
    <lineage>
        <taxon>Bacteria</taxon>
        <taxon>Pseudomonadati</taxon>
        <taxon>Bacteroidota</taxon>
        <taxon>Flavobacteriia</taxon>
        <taxon>Flavobacteriales</taxon>
        <taxon>Flavobacteriaceae</taxon>
        <taxon>Antarcticibacterium</taxon>
    </lineage>
</organism>
<dbReference type="Proteomes" id="UP000309016">
    <property type="component" value="Chromosome"/>
</dbReference>
<dbReference type="PIRSF" id="PIRSF035875">
    <property type="entry name" value="RNase_BN"/>
    <property type="match status" value="1"/>
</dbReference>
<feature type="transmembrane region" description="Helical" evidence="6">
    <location>
        <begin position="134"/>
        <end position="162"/>
    </location>
</feature>
<evidence type="ECO:0000256" key="3">
    <source>
        <dbReference type="ARBA" id="ARBA00022692"/>
    </source>
</evidence>
<keyword evidence="8" id="KW-1185">Reference proteome</keyword>
<keyword evidence="2" id="KW-1003">Cell membrane</keyword>
<evidence type="ECO:0000256" key="4">
    <source>
        <dbReference type="ARBA" id="ARBA00022989"/>
    </source>
</evidence>
<evidence type="ECO:0000256" key="2">
    <source>
        <dbReference type="ARBA" id="ARBA00022475"/>
    </source>
</evidence>
<dbReference type="PANTHER" id="PTHR30213">
    <property type="entry name" value="INNER MEMBRANE PROTEIN YHJD"/>
    <property type="match status" value="1"/>
</dbReference>
<keyword evidence="4 6" id="KW-1133">Transmembrane helix</keyword>
<keyword evidence="3 6" id="KW-0812">Transmembrane</keyword>
<gene>
    <name evidence="7" type="ORF">FHG64_00135</name>
</gene>
<feature type="transmembrane region" description="Helical" evidence="6">
    <location>
        <begin position="93"/>
        <end position="113"/>
    </location>
</feature>
<dbReference type="RefSeq" id="WP_139064545.1">
    <property type="nucleotide sequence ID" value="NZ_CP040812.1"/>
</dbReference>
<evidence type="ECO:0000256" key="6">
    <source>
        <dbReference type="SAM" id="Phobius"/>
    </source>
</evidence>
<proteinExistence type="predicted"/>
<feature type="transmembrane region" description="Helical" evidence="6">
    <location>
        <begin position="247"/>
        <end position="276"/>
    </location>
</feature>
<comment type="subcellular location">
    <subcellularLocation>
        <location evidence="1">Cell membrane</location>
        <topology evidence="1">Multi-pass membrane protein</topology>
    </subcellularLocation>
</comment>
<keyword evidence="5 6" id="KW-0472">Membrane</keyword>
<evidence type="ECO:0000256" key="5">
    <source>
        <dbReference type="ARBA" id="ARBA00023136"/>
    </source>
</evidence>
<dbReference type="GO" id="GO:0005886">
    <property type="term" value="C:plasma membrane"/>
    <property type="evidence" value="ECO:0007669"/>
    <property type="project" value="UniProtKB-SubCell"/>
</dbReference>
<dbReference type="KEGG" id="afla:FHG64_00135"/>
<dbReference type="NCBIfam" id="TIGR00765">
    <property type="entry name" value="yihY_not_rbn"/>
    <property type="match status" value="1"/>
</dbReference>
<sequence length="333" mass="37532">MRKIKTFFSLIKKTYFSWNSNDPWAESAIIAYYTLFSLPSLLIIVVSIAGYFFGREAVQGKLTDQITEFIGADAARAVEGMITSAAITENSTWAIVFGVAMLLFGATGVFFRLKKSMNNIWNVAAKKETFMRMVLDRVISFGMVLAIGFLMLMALVISALVAILGDYIGDTAPVITTVGLKILNYVLSFVFITVLFGAIFKLLPDIHLKWRITIYGAALTTILFLIGEFLMGYYFGQSNPGSVYGGASSIVLILLWVNYTCLIMFFGAEFTVQYALHKNERIRPNRFSEPAIFKELEKLEKKNVKLQEDHKLLQRIKATIDVEREREECETDD</sequence>
<feature type="transmembrane region" description="Helical" evidence="6">
    <location>
        <begin position="182"/>
        <end position="200"/>
    </location>
</feature>
<dbReference type="Pfam" id="PF03631">
    <property type="entry name" value="Virul_fac_BrkB"/>
    <property type="match status" value="1"/>
</dbReference>
<dbReference type="EMBL" id="CP040812">
    <property type="protein sequence ID" value="QCY67928.1"/>
    <property type="molecule type" value="Genomic_DNA"/>
</dbReference>
<evidence type="ECO:0000256" key="1">
    <source>
        <dbReference type="ARBA" id="ARBA00004651"/>
    </source>
</evidence>
<evidence type="ECO:0000313" key="8">
    <source>
        <dbReference type="Proteomes" id="UP000309016"/>
    </source>
</evidence>